<dbReference type="GO" id="GO:0000785">
    <property type="term" value="C:chromatin"/>
    <property type="evidence" value="ECO:0007669"/>
    <property type="project" value="InterPro"/>
</dbReference>
<reference evidence="6 7" key="1">
    <citation type="submission" date="2024-04" db="EMBL/GenBank/DDBJ databases">
        <authorList>
            <person name="Waldvogel A.-M."/>
            <person name="Schoenle A."/>
        </authorList>
    </citation>
    <scope>NUCLEOTIDE SEQUENCE [LARGE SCALE GENOMIC DNA]</scope>
</reference>
<comment type="similarity">
    <text evidence="2">Belongs to the HMGN family.</text>
</comment>
<gene>
    <name evidence="6" type="ORF">KC01_LOCUS16153</name>
</gene>
<keyword evidence="4" id="KW-0539">Nucleus</keyword>
<dbReference type="EMBL" id="OZ035839">
    <property type="protein sequence ID" value="CAL1586001.1"/>
    <property type="molecule type" value="Genomic_DNA"/>
</dbReference>
<evidence type="ECO:0000256" key="5">
    <source>
        <dbReference type="SAM" id="MobiDB-lite"/>
    </source>
</evidence>
<evidence type="ECO:0008006" key="8">
    <source>
        <dbReference type="Google" id="ProtNLM"/>
    </source>
</evidence>
<dbReference type="Proteomes" id="UP001497482">
    <property type="component" value="Chromosome 17"/>
</dbReference>
<dbReference type="SMART" id="SM00527">
    <property type="entry name" value="HMG17"/>
    <property type="match status" value="1"/>
</dbReference>
<feature type="compositionally biased region" description="Acidic residues" evidence="5">
    <location>
        <begin position="77"/>
        <end position="86"/>
    </location>
</feature>
<evidence type="ECO:0000256" key="4">
    <source>
        <dbReference type="ARBA" id="ARBA00023242"/>
    </source>
</evidence>
<dbReference type="PRINTS" id="PR00925">
    <property type="entry name" value="NONHISHMG17"/>
</dbReference>
<evidence type="ECO:0000313" key="7">
    <source>
        <dbReference type="Proteomes" id="UP001497482"/>
    </source>
</evidence>
<feature type="compositionally biased region" description="Basic residues" evidence="5">
    <location>
        <begin position="46"/>
        <end position="59"/>
    </location>
</feature>
<feature type="region of interest" description="Disordered" evidence="5">
    <location>
        <begin position="1"/>
        <end position="86"/>
    </location>
</feature>
<dbReference type="AlphaFoldDB" id="A0AAV2KCH3"/>
<evidence type="ECO:0000256" key="1">
    <source>
        <dbReference type="ARBA" id="ARBA00004123"/>
    </source>
</evidence>
<evidence type="ECO:0000256" key="2">
    <source>
        <dbReference type="ARBA" id="ARBA00007696"/>
    </source>
</evidence>
<keyword evidence="7" id="KW-1185">Reference proteome</keyword>
<name>A0AAV2KCH3_KNICA</name>
<sequence length="86" mass="9546">MPKRKSEGPEGKEAPKVTKQEAVRRSERLAKLAPPKTEMKTEMKPKKTVLKVVKKSGVRGRKDDDFAHNGDAKESEAAEEATDEKA</sequence>
<feature type="compositionally biased region" description="Basic and acidic residues" evidence="5">
    <location>
        <begin position="1"/>
        <end position="30"/>
    </location>
</feature>
<dbReference type="GO" id="GO:0005634">
    <property type="term" value="C:nucleus"/>
    <property type="evidence" value="ECO:0007669"/>
    <property type="project" value="UniProtKB-SubCell"/>
</dbReference>
<organism evidence="6 7">
    <name type="scientific">Knipowitschia caucasica</name>
    <name type="common">Caucasian dwarf goby</name>
    <name type="synonym">Pomatoschistus caucasicus</name>
    <dbReference type="NCBI Taxonomy" id="637954"/>
    <lineage>
        <taxon>Eukaryota</taxon>
        <taxon>Metazoa</taxon>
        <taxon>Chordata</taxon>
        <taxon>Craniata</taxon>
        <taxon>Vertebrata</taxon>
        <taxon>Euteleostomi</taxon>
        <taxon>Actinopterygii</taxon>
        <taxon>Neopterygii</taxon>
        <taxon>Teleostei</taxon>
        <taxon>Neoteleostei</taxon>
        <taxon>Acanthomorphata</taxon>
        <taxon>Gobiaria</taxon>
        <taxon>Gobiiformes</taxon>
        <taxon>Gobioidei</taxon>
        <taxon>Gobiidae</taxon>
        <taxon>Gobiinae</taxon>
        <taxon>Knipowitschia</taxon>
    </lineage>
</organism>
<protein>
    <recommendedName>
        <fullName evidence="8">High mobility group nucleosome-binding domain-containing protein 3</fullName>
    </recommendedName>
</protein>
<comment type="subcellular location">
    <subcellularLocation>
        <location evidence="1">Nucleus</location>
    </subcellularLocation>
</comment>
<dbReference type="InterPro" id="IPR000079">
    <property type="entry name" value="HMGN_fam"/>
</dbReference>
<keyword evidence="3" id="KW-0238">DNA-binding</keyword>
<evidence type="ECO:0000256" key="3">
    <source>
        <dbReference type="ARBA" id="ARBA00023125"/>
    </source>
</evidence>
<proteinExistence type="inferred from homology"/>
<dbReference type="GO" id="GO:0031492">
    <property type="term" value="F:nucleosomal DNA binding"/>
    <property type="evidence" value="ECO:0007669"/>
    <property type="project" value="InterPro"/>
</dbReference>
<feature type="compositionally biased region" description="Basic and acidic residues" evidence="5">
    <location>
        <begin position="60"/>
        <end position="76"/>
    </location>
</feature>
<evidence type="ECO:0000313" key="6">
    <source>
        <dbReference type="EMBL" id="CAL1586001.1"/>
    </source>
</evidence>
<dbReference type="Pfam" id="PF01101">
    <property type="entry name" value="HMG14_17"/>
    <property type="match status" value="1"/>
</dbReference>
<accession>A0AAV2KCH3</accession>